<accession>A0A4R5NQE6</accession>
<keyword evidence="5 12" id="KW-0028">Amino-acid biosynthesis</keyword>
<evidence type="ECO:0000256" key="14">
    <source>
        <dbReference type="SAM" id="MobiDB-lite"/>
    </source>
</evidence>
<organism evidence="15 16">
    <name type="scientific">Secundilactobacillus malefermentans</name>
    <dbReference type="NCBI Taxonomy" id="176292"/>
    <lineage>
        <taxon>Bacteria</taxon>
        <taxon>Bacillati</taxon>
        <taxon>Bacillota</taxon>
        <taxon>Bacilli</taxon>
        <taxon>Lactobacillales</taxon>
        <taxon>Lactobacillaceae</taxon>
        <taxon>Secundilactobacillus</taxon>
    </lineage>
</organism>
<keyword evidence="11 12" id="KW-0456">Lyase</keyword>
<comment type="similarity">
    <text evidence="2 12 13">Belongs to the chorismate synthase family.</text>
</comment>
<comment type="function">
    <text evidence="12">Catalyzes the anti-1,4-elimination of the C-3 phosphate and the C-6 proR hydrogen from 5-enolpyruvylshikimate-3-phosphate (EPSP) to yield chorismate, which is the branch point compound that serves as the starting substrate for the three terminal pathways of aromatic amino acid biosynthesis. This reaction introduces a second double bond into the aromatic ring system.</text>
</comment>
<gene>
    <name evidence="12" type="primary">aroC</name>
    <name evidence="15" type="ORF">C5L31_000556</name>
</gene>
<dbReference type="PROSITE" id="PS00788">
    <property type="entry name" value="CHORISMATE_SYNTHASE_2"/>
    <property type="match status" value="1"/>
</dbReference>
<dbReference type="GO" id="GO:0010181">
    <property type="term" value="F:FMN binding"/>
    <property type="evidence" value="ECO:0007669"/>
    <property type="project" value="TreeGrafter"/>
</dbReference>
<feature type="binding site" evidence="12">
    <location>
        <begin position="314"/>
        <end position="318"/>
    </location>
    <ligand>
        <name>FMN</name>
        <dbReference type="ChEBI" id="CHEBI:58210"/>
    </ligand>
</feature>
<feature type="region of interest" description="Disordered" evidence="14">
    <location>
        <begin position="92"/>
        <end position="115"/>
    </location>
</feature>
<keyword evidence="7 12" id="KW-0288">FMN</keyword>
<dbReference type="GO" id="GO:0009073">
    <property type="term" value="P:aromatic amino acid family biosynthetic process"/>
    <property type="evidence" value="ECO:0007669"/>
    <property type="project" value="UniProtKB-KW"/>
</dbReference>
<dbReference type="PANTHER" id="PTHR21085">
    <property type="entry name" value="CHORISMATE SYNTHASE"/>
    <property type="match status" value="1"/>
</dbReference>
<evidence type="ECO:0000256" key="1">
    <source>
        <dbReference type="ARBA" id="ARBA00005044"/>
    </source>
</evidence>
<evidence type="ECO:0000313" key="15">
    <source>
        <dbReference type="EMBL" id="TDG78961.1"/>
    </source>
</evidence>
<evidence type="ECO:0000256" key="8">
    <source>
        <dbReference type="ARBA" id="ARBA00022827"/>
    </source>
</evidence>
<sequence length="391" mass="42612">MRYVTAGESHGPALTAIIEGLPAGLTISEAQINEDLHRRQQGYGRGNRQKIESDHVEISSGVRHQLTIGSPVTLRVVNDDFRHWQEIMDPSSEATAENSVRKVERPRPGHADLVGGMKYRHHDLRNVLERSSARETTMRVAVGSVAKQLLAQIGVEVLGFVRQIGPVSADPTKLNTFADLAALKVATDQSETRTFDSDAETKMKVLIDETKKAGDTLGGIVQVLATGLPVGLGSYVSAETKMDGKLAQAIIGINAFKGVEFGEGFQFANHPGSEGMDEIFWQKDQGFYRETDHLGGFEGGMTNGMPVNIKAVMKPIPTLYKPLRSVDIKTKEAYKANVERSDTTAVTAAAVVAEAMTAITLAEAVLDKFDADSMARLQEQLTNYNEEIKNF</sequence>
<feature type="binding site" evidence="12">
    <location>
        <begin position="130"/>
        <end position="132"/>
    </location>
    <ligand>
        <name>FMN</name>
        <dbReference type="ChEBI" id="CHEBI:58210"/>
    </ligand>
</feature>
<dbReference type="InterPro" id="IPR000453">
    <property type="entry name" value="Chorismate_synth"/>
</dbReference>
<keyword evidence="16" id="KW-1185">Reference proteome</keyword>
<protein>
    <recommendedName>
        <fullName evidence="4 12">Chorismate synthase</fullName>
        <shortName evidence="12">CS</shortName>
        <ecNumber evidence="4 12">4.2.3.5</ecNumber>
    </recommendedName>
    <alternativeName>
        <fullName evidence="12">5-enolpyruvylshikimate-3-phosphate phospholyase</fullName>
    </alternativeName>
</protein>
<feature type="binding site" evidence="12">
    <location>
        <position position="45"/>
    </location>
    <ligand>
        <name>NADP(+)</name>
        <dbReference type="ChEBI" id="CHEBI:58349"/>
    </ligand>
</feature>
<evidence type="ECO:0000256" key="12">
    <source>
        <dbReference type="HAMAP-Rule" id="MF_00300"/>
    </source>
</evidence>
<evidence type="ECO:0000256" key="6">
    <source>
        <dbReference type="ARBA" id="ARBA00022630"/>
    </source>
</evidence>
<dbReference type="GO" id="GO:0005829">
    <property type="term" value="C:cytosol"/>
    <property type="evidence" value="ECO:0007669"/>
    <property type="project" value="TreeGrafter"/>
</dbReference>
<dbReference type="EC" id="4.2.3.5" evidence="4 12"/>
<dbReference type="PANTHER" id="PTHR21085:SF0">
    <property type="entry name" value="CHORISMATE SYNTHASE"/>
    <property type="match status" value="1"/>
</dbReference>
<evidence type="ECO:0000256" key="3">
    <source>
        <dbReference type="ARBA" id="ARBA00011881"/>
    </source>
</evidence>
<dbReference type="CDD" id="cd07304">
    <property type="entry name" value="Chorismate_synthase"/>
    <property type="match status" value="1"/>
</dbReference>
<comment type="pathway">
    <text evidence="1 12 13">Metabolic intermediate biosynthesis; chorismate biosynthesis; chorismate from D-erythrose 4-phosphate and phosphoenolpyruvate: step 7/7.</text>
</comment>
<evidence type="ECO:0000256" key="2">
    <source>
        <dbReference type="ARBA" id="ARBA00008014"/>
    </source>
</evidence>
<evidence type="ECO:0000256" key="11">
    <source>
        <dbReference type="ARBA" id="ARBA00023239"/>
    </source>
</evidence>
<dbReference type="Gene3D" id="3.60.150.10">
    <property type="entry name" value="Chorismate synthase AroC"/>
    <property type="match status" value="1"/>
</dbReference>
<dbReference type="GO" id="GO:0004107">
    <property type="term" value="F:chorismate synthase activity"/>
    <property type="evidence" value="ECO:0007669"/>
    <property type="project" value="UniProtKB-UniRule"/>
</dbReference>
<evidence type="ECO:0000256" key="13">
    <source>
        <dbReference type="RuleBase" id="RU000605"/>
    </source>
</evidence>
<dbReference type="EMBL" id="PUFO01000029">
    <property type="protein sequence ID" value="TDG78961.1"/>
    <property type="molecule type" value="Genomic_DNA"/>
</dbReference>
<dbReference type="Proteomes" id="UP000294854">
    <property type="component" value="Unassembled WGS sequence"/>
</dbReference>
<evidence type="ECO:0000256" key="9">
    <source>
        <dbReference type="ARBA" id="ARBA00022857"/>
    </source>
</evidence>
<feature type="compositionally biased region" description="Basic and acidic residues" evidence="14">
    <location>
        <begin position="99"/>
        <end position="110"/>
    </location>
</feature>
<evidence type="ECO:0000256" key="10">
    <source>
        <dbReference type="ARBA" id="ARBA00023141"/>
    </source>
</evidence>
<feature type="binding site" evidence="12">
    <location>
        <position position="299"/>
    </location>
    <ligand>
        <name>FMN</name>
        <dbReference type="ChEBI" id="CHEBI:58210"/>
    </ligand>
</feature>
<feature type="binding site" evidence="12">
    <location>
        <position position="39"/>
    </location>
    <ligand>
        <name>NADP(+)</name>
        <dbReference type="ChEBI" id="CHEBI:58349"/>
    </ligand>
</feature>
<feature type="binding site" evidence="12">
    <location>
        <position position="340"/>
    </location>
    <ligand>
        <name>FMN</name>
        <dbReference type="ChEBI" id="CHEBI:58210"/>
    </ligand>
</feature>
<proteinExistence type="inferred from homology"/>
<dbReference type="SUPFAM" id="SSF103263">
    <property type="entry name" value="Chorismate synthase, AroC"/>
    <property type="match status" value="1"/>
</dbReference>
<dbReference type="NCBIfam" id="NF003793">
    <property type="entry name" value="PRK05382.1"/>
    <property type="match status" value="1"/>
</dbReference>
<keyword evidence="9 12" id="KW-0521">NADP</keyword>
<reference evidence="15 16" key="1">
    <citation type="journal article" date="2019" name="Appl. Microbiol. Biotechnol.">
        <title>Uncovering carbohydrate metabolism through a genotype-phenotype association study of 56 lactic acid bacteria genomes.</title>
        <authorList>
            <person name="Buron-Moles G."/>
            <person name="Chailyan A."/>
            <person name="Dolejs I."/>
            <person name="Forster J."/>
            <person name="Miks M.H."/>
        </authorList>
    </citation>
    <scope>NUCLEOTIDE SEQUENCE [LARGE SCALE GENOMIC DNA]</scope>
    <source>
        <strain evidence="15 16">ATCC 49373</strain>
    </source>
</reference>
<evidence type="ECO:0000256" key="7">
    <source>
        <dbReference type="ARBA" id="ARBA00022643"/>
    </source>
</evidence>
<keyword evidence="10 12" id="KW-0057">Aromatic amino acid biosynthesis</keyword>
<dbReference type="HAMAP" id="MF_00300">
    <property type="entry name" value="Chorismate_synth"/>
    <property type="match status" value="1"/>
</dbReference>
<evidence type="ECO:0000313" key="16">
    <source>
        <dbReference type="Proteomes" id="UP000294854"/>
    </source>
</evidence>
<evidence type="ECO:0000256" key="4">
    <source>
        <dbReference type="ARBA" id="ARBA00013036"/>
    </source>
</evidence>
<feature type="binding site" evidence="12">
    <location>
        <begin position="254"/>
        <end position="255"/>
    </location>
    <ligand>
        <name>FMN</name>
        <dbReference type="ChEBI" id="CHEBI:58210"/>
    </ligand>
</feature>
<dbReference type="AlphaFoldDB" id="A0A4R5NQE6"/>
<comment type="cofactor">
    <cofactor evidence="12 13">
        <name>FMNH2</name>
        <dbReference type="ChEBI" id="CHEBI:57618"/>
    </cofactor>
    <text evidence="12 13">Reduced FMN (FMNH(2)).</text>
</comment>
<keyword evidence="8 12" id="KW-0274">FAD</keyword>
<keyword evidence="6 12" id="KW-0285">Flavoprotein</keyword>
<dbReference type="GO" id="GO:0008652">
    <property type="term" value="P:amino acid biosynthetic process"/>
    <property type="evidence" value="ECO:0007669"/>
    <property type="project" value="UniProtKB-KW"/>
</dbReference>
<dbReference type="InterPro" id="IPR035904">
    <property type="entry name" value="Chorismate_synth_AroC_sf"/>
</dbReference>
<dbReference type="InterPro" id="IPR020541">
    <property type="entry name" value="Chorismate_synthase_CS"/>
</dbReference>
<comment type="subunit">
    <text evidence="3 12">Homotetramer.</text>
</comment>
<dbReference type="PIRSF" id="PIRSF001456">
    <property type="entry name" value="Chorismate_synth"/>
    <property type="match status" value="1"/>
</dbReference>
<comment type="catalytic activity">
    <reaction evidence="12 13">
        <text>5-O-(1-carboxyvinyl)-3-phosphoshikimate = chorismate + phosphate</text>
        <dbReference type="Rhea" id="RHEA:21020"/>
        <dbReference type="ChEBI" id="CHEBI:29748"/>
        <dbReference type="ChEBI" id="CHEBI:43474"/>
        <dbReference type="ChEBI" id="CHEBI:57701"/>
        <dbReference type="EC" id="4.2.3.5"/>
    </reaction>
</comment>
<evidence type="ECO:0000256" key="5">
    <source>
        <dbReference type="ARBA" id="ARBA00022605"/>
    </source>
</evidence>
<dbReference type="STRING" id="1122149.FD44_GL000306"/>
<dbReference type="PROSITE" id="PS00787">
    <property type="entry name" value="CHORISMATE_SYNTHASE_1"/>
    <property type="match status" value="1"/>
</dbReference>
<dbReference type="RefSeq" id="WP_010620444.1">
    <property type="nucleotide sequence ID" value="NZ_PUFO01000029.1"/>
</dbReference>
<dbReference type="NCBIfam" id="TIGR00033">
    <property type="entry name" value="aroC"/>
    <property type="match status" value="1"/>
</dbReference>
<comment type="caution">
    <text evidence="15">The sequence shown here is derived from an EMBL/GenBank/DDBJ whole genome shotgun (WGS) entry which is preliminary data.</text>
</comment>
<dbReference type="FunFam" id="3.60.150.10:FF:000002">
    <property type="entry name" value="Chorismate synthase"/>
    <property type="match status" value="1"/>
</dbReference>
<dbReference type="UniPathway" id="UPA00053">
    <property type="reaction ID" value="UER00090"/>
</dbReference>
<name>A0A4R5NQE6_9LACO</name>
<dbReference type="OrthoDB" id="9771806at2"/>
<dbReference type="Pfam" id="PF01264">
    <property type="entry name" value="Chorismate_synt"/>
    <property type="match status" value="1"/>
</dbReference>
<dbReference type="GO" id="GO:0009423">
    <property type="term" value="P:chorismate biosynthetic process"/>
    <property type="evidence" value="ECO:0007669"/>
    <property type="project" value="UniProtKB-UniRule"/>
</dbReference>